<comment type="caution">
    <text evidence="2">The sequence shown here is derived from an EMBL/GenBank/DDBJ whole genome shotgun (WGS) entry which is preliminary data.</text>
</comment>
<organism evidence="2 3">
    <name type="scientific">Prunus dulcis</name>
    <name type="common">Almond</name>
    <name type="synonym">Amygdalus dulcis</name>
    <dbReference type="NCBI Taxonomy" id="3755"/>
    <lineage>
        <taxon>Eukaryota</taxon>
        <taxon>Viridiplantae</taxon>
        <taxon>Streptophyta</taxon>
        <taxon>Embryophyta</taxon>
        <taxon>Tracheophyta</taxon>
        <taxon>Spermatophyta</taxon>
        <taxon>Magnoliopsida</taxon>
        <taxon>eudicotyledons</taxon>
        <taxon>Gunneridae</taxon>
        <taxon>Pentapetalae</taxon>
        <taxon>rosids</taxon>
        <taxon>fabids</taxon>
        <taxon>Rosales</taxon>
        <taxon>Rosaceae</taxon>
        <taxon>Amygdaloideae</taxon>
        <taxon>Amygdaleae</taxon>
        <taxon>Prunus</taxon>
    </lineage>
</organism>
<name>A0AAD4WV02_PRUDU</name>
<dbReference type="EMBL" id="JAJFAZ020000001">
    <property type="protein sequence ID" value="KAI5350103.1"/>
    <property type="molecule type" value="Genomic_DNA"/>
</dbReference>
<gene>
    <name evidence="2" type="ORF">L3X38_002994</name>
</gene>
<dbReference type="Proteomes" id="UP001054821">
    <property type="component" value="Chromosome 1"/>
</dbReference>
<reference evidence="2 3" key="1">
    <citation type="journal article" date="2022" name="G3 (Bethesda)">
        <title>Whole-genome sequence and methylome profiling of the almond [Prunus dulcis (Mill.) D.A. Webb] cultivar 'Nonpareil'.</title>
        <authorList>
            <person name="D'Amico-Willman K.M."/>
            <person name="Ouma W.Z."/>
            <person name="Meulia T."/>
            <person name="Sideli G.M."/>
            <person name="Gradziel T.M."/>
            <person name="Fresnedo-Ramirez J."/>
        </authorList>
    </citation>
    <scope>NUCLEOTIDE SEQUENCE [LARGE SCALE GENOMIC DNA]</scope>
    <source>
        <strain evidence="2">Clone GOH B32 T37-40</strain>
    </source>
</reference>
<dbReference type="InterPro" id="IPR029480">
    <property type="entry name" value="Transpos_assoc"/>
</dbReference>
<feature type="domain" description="Transposase-associated" evidence="1">
    <location>
        <begin position="60"/>
        <end position="133"/>
    </location>
</feature>
<dbReference type="Pfam" id="PF13963">
    <property type="entry name" value="Transpos_assoc"/>
    <property type="match status" value="1"/>
</dbReference>
<evidence type="ECO:0000313" key="2">
    <source>
        <dbReference type="EMBL" id="KAI5350103.1"/>
    </source>
</evidence>
<dbReference type="AlphaFoldDB" id="A0AAD4WV02"/>
<keyword evidence="3" id="KW-1185">Reference proteome</keyword>
<accession>A0AAD4WV02</accession>
<protein>
    <recommendedName>
        <fullName evidence="1">Transposase-associated domain-containing protein</fullName>
    </recommendedName>
</protein>
<evidence type="ECO:0000313" key="3">
    <source>
        <dbReference type="Proteomes" id="UP001054821"/>
    </source>
</evidence>
<sequence length="163" mass="18638">MFFVAQRRSSSYQNSAIAEAERKKISFLPLSQPLCRCLSLNLSAAVSAENSVRSSGIMSRRWIQNPNRCSDEYLDGIEDFIEFARRQNPGATRIRCPCRRCNNTLWETIENVGFHLVRNRIIETYSIWNLHGEQLDHASSSNATRMDSVEPIADPNDQVMDII</sequence>
<evidence type="ECO:0000259" key="1">
    <source>
        <dbReference type="Pfam" id="PF13963"/>
    </source>
</evidence>
<proteinExistence type="predicted"/>